<protein>
    <submittedName>
        <fullName evidence="1">Uncharacterized protein</fullName>
    </submittedName>
</protein>
<proteinExistence type="predicted"/>
<gene>
    <name evidence="1" type="ORF">WN944_011624</name>
</gene>
<comment type="caution">
    <text evidence="1">The sequence shown here is derived from an EMBL/GenBank/DDBJ whole genome shotgun (WGS) entry which is preliminary data.</text>
</comment>
<dbReference type="EMBL" id="JBCGBO010000002">
    <property type="protein sequence ID" value="KAK9223182.1"/>
    <property type="molecule type" value="Genomic_DNA"/>
</dbReference>
<sequence>MSAQGGAIFLAPFMSPGEYQSTEVPQFCPYLPISPKLGMGIGFGSGMVNMYCSAGHPMISSAPSEGLHPSLAAGVGLPLMPASRNLAVSQMQMPCVRSQQLRPSVDTSAMPPSFVLGRYSPAFNFSNEVESSSKTMPGTSNDHHQQVHIKLCSIINSFTSTSQFLLIFLAF</sequence>
<reference evidence="1 2" key="1">
    <citation type="submission" date="2024-05" db="EMBL/GenBank/DDBJ databases">
        <title>Haplotype-resolved chromosome-level genome assembly of Huyou (Citrus changshanensis).</title>
        <authorList>
            <person name="Miao C."/>
            <person name="Chen W."/>
            <person name="Wu Y."/>
            <person name="Wang L."/>
            <person name="Zhao S."/>
            <person name="Grierson D."/>
            <person name="Xu C."/>
            <person name="Chen K."/>
        </authorList>
    </citation>
    <scope>NUCLEOTIDE SEQUENCE [LARGE SCALE GENOMIC DNA]</scope>
    <source>
        <strain evidence="1">01-14</strain>
        <tissue evidence="1">Leaf</tissue>
    </source>
</reference>
<name>A0AAP0QY33_9ROSI</name>
<organism evidence="1 2">
    <name type="scientific">Citrus x changshan-huyou</name>
    <dbReference type="NCBI Taxonomy" id="2935761"/>
    <lineage>
        <taxon>Eukaryota</taxon>
        <taxon>Viridiplantae</taxon>
        <taxon>Streptophyta</taxon>
        <taxon>Embryophyta</taxon>
        <taxon>Tracheophyta</taxon>
        <taxon>Spermatophyta</taxon>
        <taxon>Magnoliopsida</taxon>
        <taxon>eudicotyledons</taxon>
        <taxon>Gunneridae</taxon>
        <taxon>Pentapetalae</taxon>
        <taxon>rosids</taxon>
        <taxon>malvids</taxon>
        <taxon>Sapindales</taxon>
        <taxon>Rutaceae</taxon>
        <taxon>Aurantioideae</taxon>
        <taxon>Citrus</taxon>
    </lineage>
</organism>
<dbReference type="AlphaFoldDB" id="A0AAP0QY33"/>
<evidence type="ECO:0000313" key="2">
    <source>
        <dbReference type="Proteomes" id="UP001428341"/>
    </source>
</evidence>
<dbReference type="Proteomes" id="UP001428341">
    <property type="component" value="Unassembled WGS sequence"/>
</dbReference>
<accession>A0AAP0QY33</accession>
<evidence type="ECO:0000313" key="1">
    <source>
        <dbReference type="EMBL" id="KAK9223182.1"/>
    </source>
</evidence>
<keyword evidence="2" id="KW-1185">Reference proteome</keyword>